<evidence type="ECO:0000313" key="3">
    <source>
        <dbReference type="Proteomes" id="UP000325811"/>
    </source>
</evidence>
<keyword evidence="1" id="KW-0812">Transmembrane</keyword>
<name>A0A5Q4ZHS3_9BURK</name>
<dbReference type="AlphaFoldDB" id="A0A5Q4ZHS3"/>
<sequence length="55" mass="6074">MGGVCGLVARWDGYLFWVFAEAFQVEQVMGVCLLGVCGWVVVLGCWPFLEFKGLS</sequence>
<reference evidence="2 3" key="1">
    <citation type="submission" date="2019-08" db="EMBL/GenBank/DDBJ databases">
        <authorList>
            <person name="Herpell B J."/>
        </authorList>
    </citation>
    <scope>NUCLEOTIDE SEQUENCE [LARGE SCALE GENOMIC DNA]</scope>
    <source>
        <strain evidence="3">Msb3</strain>
    </source>
</reference>
<evidence type="ECO:0000256" key="1">
    <source>
        <dbReference type="SAM" id="Phobius"/>
    </source>
</evidence>
<keyword evidence="1" id="KW-0472">Membrane</keyword>
<dbReference type="KEGG" id="pdio:PDMSB3_0174"/>
<organism evidence="2 3">
    <name type="scientific">Paraburkholderia dioscoreae</name>
    <dbReference type="NCBI Taxonomy" id="2604047"/>
    <lineage>
        <taxon>Bacteria</taxon>
        <taxon>Pseudomonadati</taxon>
        <taxon>Pseudomonadota</taxon>
        <taxon>Betaproteobacteria</taxon>
        <taxon>Burkholderiales</taxon>
        <taxon>Burkholderiaceae</taxon>
        <taxon>Paraburkholderia</taxon>
    </lineage>
</organism>
<protein>
    <submittedName>
        <fullName evidence="2">Uncharacterized protein</fullName>
    </submittedName>
</protein>
<keyword evidence="3" id="KW-1185">Reference proteome</keyword>
<accession>A0A5Q4ZHS3</accession>
<evidence type="ECO:0000313" key="2">
    <source>
        <dbReference type="EMBL" id="VVD26636.1"/>
    </source>
</evidence>
<feature type="transmembrane region" description="Helical" evidence="1">
    <location>
        <begin position="28"/>
        <end position="49"/>
    </location>
</feature>
<dbReference type="Proteomes" id="UP000325811">
    <property type="component" value="Chromosome I"/>
</dbReference>
<proteinExistence type="predicted"/>
<dbReference type="EMBL" id="LR699553">
    <property type="protein sequence ID" value="VVD26636.1"/>
    <property type="molecule type" value="Genomic_DNA"/>
</dbReference>
<keyword evidence="1" id="KW-1133">Transmembrane helix</keyword>
<gene>
    <name evidence="2" type="ORF">PDMSB3_0174</name>
</gene>